<keyword evidence="12" id="KW-1185">Reference proteome</keyword>
<dbReference type="GO" id="GO:0046872">
    <property type="term" value="F:metal ion binding"/>
    <property type="evidence" value="ECO:0007669"/>
    <property type="project" value="UniProtKB-UniRule"/>
</dbReference>
<dbReference type="InterPro" id="IPR019858">
    <property type="entry name" value="CRISPR-assoc_Cas1_HMARI/TNEAP"/>
</dbReference>
<feature type="region of interest" description="Disordered" evidence="10">
    <location>
        <begin position="40"/>
        <end position="62"/>
    </location>
</feature>
<evidence type="ECO:0000256" key="7">
    <source>
        <dbReference type="ARBA" id="ARBA00023125"/>
    </source>
</evidence>
<comment type="subunit">
    <text evidence="9">Homodimer, forms a heterotetramer with a Cas2 homodimer.</text>
</comment>
<feature type="binding site" evidence="9">
    <location>
        <position position="255"/>
    </location>
    <ligand>
        <name>Mn(2+)</name>
        <dbReference type="ChEBI" id="CHEBI:29035"/>
    </ligand>
</feature>
<evidence type="ECO:0000256" key="4">
    <source>
        <dbReference type="ARBA" id="ARBA00022801"/>
    </source>
</evidence>
<dbReference type="NCBIfam" id="TIGR03641">
    <property type="entry name" value="cas1_HMARI"/>
    <property type="match status" value="1"/>
</dbReference>
<comment type="function">
    <text evidence="9">CRISPR (clustered regularly interspaced short palindromic repeat), is an adaptive immune system that provides protection against mobile genetic elements (viruses, transposable elements and conjugative plasmids). CRISPR clusters contain spacers, sequences complementary to antecedent mobile elements, and target invading nucleic acids. CRISPR clusters are transcribed and processed into CRISPR RNA (crRNA). Acts as a dsDNA endonuclease. Involved in the integration of spacer DNA into the CRISPR cassette.</text>
</comment>
<dbReference type="Pfam" id="PF01867">
    <property type="entry name" value="Cas_Cas1"/>
    <property type="match status" value="1"/>
</dbReference>
<keyword evidence="3 9" id="KW-0255">Endonuclease</keyword>
<comment type="caution">
    <text evidence="11">The sequence shown here is derived from an EMBL/GenBank/DDBJ whole genome shotgun (WGS) entry which is preliminary data.</text>
</comment>
<dbReference type="GO" id="GO:0016787">
    <property type="term" value="F:hydrolase activity"/>
    <property type="evidence" value="ECO:0007669"/>
    <property type="project" value="UniProtKB-KW"/>
</dbReference>
<keyword evidence="8 9" id="KW-0464">Manganese</keyword>
<gene>
    <name evidence="11" type="primary">cas1b</name>
    <name evidence="9" type="synonym">cas1</name>
    <name evidence="11" type="ORF">P0M35_09410</name>
</gene>
<feature type="binding site" evidence="9">
    <location>
        <position position="270"/>
    </location>
    <ligand>
        <name>Mn(2+)</name>
        <dbReference type="ChEBI" id="CHEBI:29035"/>
    </ligand>
</feature>
<dbReference type="EC" id="3.1.-.-" evidence="9"/>
<dbReference type="Proteomes" id="UP001221302">
    <property type="component" value="Unassembled WGS sequence"/>
</dbReference>
<feature type="binding site" evidence="9">
    <location>
        <position position="190"/>
    </location>
    <ligand>
        <name>Mn(2+)</name>
        <dbReference type="ChEBI" id="CHEBI:29035"/>
    </ligand>
</feature>
<dbReference type="InterPro" id="IPR002729">
    <property type="entry name" value="CRISPR-assoc_Cas1"/>
</dbReference>
<organism evidence="11 12">
    <name type="scientific">Stygiobacter electus</name>
    <dbReference type="NCBI Taxonomy" id="3032292"/>
    <lineage>
        <taxon>Bacteria</taxon>
        <taxon>Pseudomonadati</taxon>
        <taxon>Ignavibacteriota</taxon>
        <taxon>Ignavibacteria</taxon>
        <taxon>Ignavibacteriales</taxon>
        <taxon>Melioribacteraceae</taxon>
        <taxon>Stygiobacter</taxon>
    </lineage>
</organism>
<proteinExistence type="inferred from homology"/>
<evidence type="ECO:0000256" key="8">
    <source>
        <dbReference type="ARBA" id="ARBA00023211"/>
    </source>
</evidence>
<dbReference type="EMBL" id="JARGDL010000012">
    <property type="protein sequence ID" value="MDF1612368.1"/>
    <property type="molecule type" value="Genomic_DNA"/>
</dbReference>
<keyword evidence="2 9" id="KW-0479">Metal-binding</keyword>
<evidence type="ECO:0000313" key="11">
    <source>
        <dbReference type="EMBL" id="MDF1612368.1"/>
    </source>
</evidence>
<keyword evidence="7 9" id="KW-0238">DNA-binding</keyword>
<dbReference type="GO" id="GO:0003677">
    <property type="term" value="F:DNA binding"/>
    <property type="evidence" value="ECO:0007669"/>
    <property type="project" value="UniProtKB-KW"/>
</dbReference>
<sequence>MKRNYYIFSSGKLIRKDNTIYFEQGENSDPEEKETIVEEIEVDDSSLNENDNEENETQKLPRKPIPVEDIDSIYCFSELRFNTKFLNFLAQKEIILHLFNYYGYYTSSFYPREPYVSGKLLLKQVQHHLDEEKRLTIAKKFVIGSALNIKKNLQYYNTRGKDLSHFLEQIDILHNKVESTNSVQELMGIEGNIRSNYYITWNLLIDPEIKFEKREKHPPTNPINALISFGNSLVYTTVLSEIYKTQLNPLISFLHETGERRFSLSLDIAEIFKPLLSDRIIFSLLNKNQIQEKHFSKELNKCYLTDEGRKIFLREFDEKLKTTIQHRQLKKSVSYRQLIRLECYKLIKHLLGEKEYKPFTIWW</sequence>
<dbReference type="NCBIfam" id="TIGR00287">
    <property type="entry name" value="cas1"/>
    <property type="match status" value="1"/>
</dbReference>
<dbReference type="Gene3D" id="1.20.120.920">
    <property type="entry name" value="CRISPR-associated endonuclease Cas1, C-terminal domain"/>
    <property type="match status" value="1"/>
</dbReference>
<dbReference type="HAMAP" id="MF_01470">
    <property type="entry name" value="Cas1"/>
    <property type="match status" value="1"/>
</dbReference>
<keyword evidence="6 9" id="KW-0051">Antiviral defense</keyword>
<keyword evidence="1 9" id="KW-0540">Nuclease</keyword>
<dbReference type="RefSeq" id="WP_321536138.1">
    <property type="nucleotide sequence ID" value="NZ_JARGDL010000012.1"/>
</dbReference>
<dbReference type="GO" id="GO:0043571">
    <property type="term" value="P:maintenance of CRISPR repeat elements"/>
    <property type="evidence" value="ECO:0007669"/>
    <property type="project" value="UniProtKB-UniRule"/>
</dbReference>
<name>A0AAE3P3C2_9BACT</name>
<evidence type="ECO:0000313" key="12">
    <source>
        <dbReference type="Proteomes" id="UP001221302"/>
    </source>
</evidence>
<evidence type="ECO:0000256" key="9">
    <source>
        <dbReference type="HAMAP-Rule" id="MF_01470"/>
    </source>
</evidence>
<evidence type="ECO:0000256" key="6">
    <source>
        <dbReference type="ARBA" id="ARBA00023118"/>
    </source>
</evidence>
<dbReference type="GO" id="GO:0051607">
    <property type="term" value="P:defense response to virus"/>
    <property type="evidence" value="ECO:0007669"/>
    <property type="project" value="UniProtKB-UniRule"/>
</dbReference>
<evidence type="ECO:0000256" key="3">
    <source>
        <dbReference type="ARBA" id="ARBA00022759"/>
    </source>
</evidence>
<feature type="compositionally biased region" description="Acidic residues" evidence="10">
    <location>
        <begin position="40"/>
        <end position="55"/>
    </location>
</feature>
<protein>
    <recommendedName>
        <fullName evidence="9">CRISPR-associated endonuclease Cas1</fullName>
        <ecNumber evidence="9">3.1.-.-</ecNumber>
    </recommendedName>
</protein>
<comment type="similarity">
    <text evidence="9">Belongs to the CRISPR-associated endonuclease Cas1 family.</text>
</comment>
<comment type="cofactor">
    <cofactor evidence="9">
        <name>Mg(2+)</name>
        <dbReference type="ChEBI" id="CHEBI:18420"/>
    </cofactor>
    <cofactor evidence="9">
        <name>Mn(2+)</name>
        <dbReference type="ChEBI" id="CHEBI:29035"/>
    </cofactor>
</comment>
<dbReference type="GO" id="GO:0004520">
    <property type="term" value="F:DNA endonuclease activity"/>
    <property type="evidence" value="ECO:0007669"/>
    <property type="project" value="InterPro"/>
</dbReference>
<keyword evidence="4 9" id="KW-0378">Hydrolase</keyword>
<evidence type="ECO:0000256" key="1">
    <source>
        <dbReference type="ARBA" id="ARBA00022722"/>
    </source>
</evidence>
<accession>A0AAE3P3C2</accession>
<dbReference type="PANTHER" id="PTHR43219:SF1">
    <property type="entry name" value="CRISPR-ASSOCIATED ENDONUCLEASE CAS1"/>
    <property type="match status" value="1"/>
</dbReference>
<keyword evidence="5 9" id="KW-0460">Magnesium</keyword>
<dbReference type="InterPro" id="IPR042206">
    <property type="entry name" value="CRISPR-assoc_Cas1_C"/>
</dbReference>
<evidence type="ECO:0000256" key="10">
    <source>
        <dbReference type="SAM" id="MobiDB-lite"/>
    </source>
</evidence>
<dbReference type="PANTHER" id="PTHR43219">
    <property type="entry name" value="CRISPR-ASSOCIATED ENDONUCLEASE CAS1"/>
    <property type="match status" value="1"/>
</dbReference>
<dbReference type="InterPro" id="IPR042211">
    <property type="entry name" value="CRISPR-assoc_Cas1_N"/>
</dbReference>
<evidence type="ECO:0000256" key="5">
    <source>
        <dbReference type="ARBA" id="ARBA00022842"/>
    </source>
</evidence>
<dbReference type="CDD" id="cd09722">
    <property type="entry name" value="Cas1_I-B"/>
    <property type="match status" value="1"/>
</dbReference>
<dbReference type="AlphaFoldDB" id="A0AAE3P3C2"/>
<reference evidence="11" key="1">
    <citation type="submission" date="2023-03" db="EMBL/GenBank/DDBJ databases">
        <title>Stygiobacter electus gen. nov., sp. nov., facultatively anaerobic thermotolerant bacterium of the class Ignavibacteria from a well of Yessentuki mineral water deposit.</title>
        <authorList>
            <person name="Podosokorskaya O.A."/>
            <person name="Elcheninov A.G."/>
            <person name="Petrova N.F."/>
            <person name="Zavarzina D.G."/>
            <person name="Kublanov I.V."/>
            <person name="Merkel A.Y."/>
        </authorList>
    </citation>
    <scope>NUCLEOTIDE SEQUENCE</scope>
    <source>
        <strain evidence="11">09-Me</strain>
    </source>
</reference>
<dbReference type="Gene3D" id="3.100.10.20">
    <property type="entry name" value="CRISPR-associated endonuclease Cas1, N-terminal domain"/>
    <property type="match status" value="1"/>
</dbReference>
<evidence type="ECO:0000256" key="2">
    <source>
        <dbReference type="ARBA" id="ARBA00022723"/>
    </source>
</evidence>